<organism evidence="2 3">
    <name type="scientific">Byssochlamys spectabilis</name>
    <name type="common">Paecilomyces variotii</name>
    <dbReference type="NCBI Taxonomy" id="264951"/>
    <lineage>
        <taxon>Eukaryota</taxon>
        <taxon>Fungi</taxon>
        <taxon>Dikarya</taxon>
        <taxon>Ascomycota</taxon>
        <taxon>Pezizomycotina</taxon>
        <taxon>Eurotiomycetes</taxon>
        <taxon>Eurotiomycetidae</taxon>
        <taxon>Eurotiales</taxon>
        <taxon>Thermoascaceae</taxon>
        <taxon>Paecilomyces</taxon>
    </lineage>
</organism>
<name>A0A443HXV9_BYSSP</name>
<proteinExistence type="predicted"/>
<sequence>MFEDFSFSSPSSNGSLCLAIDTEDRNMTDCDSMVSPLSSRCPSPPTFYRVPRPLSRHKSSHFRPLPPTSNPYDSKRRLSITTLTQKLHAHTLAHNDGQEQSEDHAVSPSSSTFGSEGPGSAKYAGYVLTPPDTDHDDEGYDETSSLASFSYPSPHSPFLSPTSVPCEYLPSDTNIESSSDVEKGMGDGHLHVRLQRQRISRLQCNAMSGVDAIKLALLAEEERRHLESLGEDCHPSSLPPLSPPGRRGSAFGRNRFRRESVLGSSCDRSGADAKGRRRSAAIPGSTLSHRIDKGHYQVAGRDLRQKSDQELRRKSVVCAALESFASES</sequence>
<comment type="caution">
    <text evidence="2">The sequence shown here is derived from an EMBL/GenBank/DDBJ whole genome shotgun (WGS) entry which is preliminary data.</text>
</comment>
<gene>
    <name evidence="2" type="ORF">C8Q69DRAFT_505572</name>
</gene>
<dbReference type="Proteomes" id="UP000283841">
    <property type="component" value="Unassembled WGS sequence"/>
</dbReference>
<dbReference type="VEuPathDB" id="FungiDB:C8Q69DRAFT_505572"/>
<dbReference type="GeneID" id="39601996"/>
<feature type="region of interest" description="Disordered" evidence="1">
    <location>
        <begin position="262"/>
        <end position="296"/>
    </location>
</feature>
<dbReference type="EMBL" id="RCNU01000003">
    <property type="protein sequence ID" value="RWQ96687.1"/>
    <property type="molecule type" value="Genomic_DNA"/>
</dbReference>
<protein>
    <submittedName>
        <fullName evidence="2">Uncharacterized protein</fullName>
    </submittedName>
</protein>
<feature type="compositionally biased region" description="Polar residues" evidence="1">
    <location>
        <begin position="142"/>
        <end position="153"/>
    </location>
</feature>
<evidence type="ECO:0000313" key="3">
    <source>
        <dbReference type="Proteomes" id="UP000283841"/>
    </source>
</evidence>
<accession>A0A443HXV9</accession>
<reference evidence="2 3" key="1">
    <citation type="journal article" date="2018" name="Front. Microbiol.">
        <title>Genomic and genetic insights into a cosmopolitan fungus, Paecilomyces variotii (Eurotiales).</title>
        <authorList>
            <person name="Urquhart A.S."/>
            <person name="Mondo S.J."/>
            <person name="Makela M.R."/>
            <person name="Hane J.K."/>
            <person name="Wiebenga A."/>
            <person name="He G."/>
            <person name="Mihaltcheva S."/>
            <person name="Pangilinan J."/>
            <person name="Lipzen A."/>
            <person name="Barry K."/>
            <person name="de Vries R.P."/>
            <person name="Grigoriev I.V."/>
            <person name="Idnurm A."/>
        </authorList>
    </citation>
    <scope>NUCLEOTIDE SEQUENCE [LARGE SCALE GENOMIC DNA]</scope>
    <source>
        <strain evidence="2 3">CBS 101075</strain>
    </source>
</reference>
<feature type="region of interest" description="Disordered" evidence="1">
    <location>
        <begin position="34"/>
        <end position="77"/>
    </location>
</feature>
<keyword evidence="3" id="KW-1185">Reference proteome</keyword>
<dbReference type="RefSeq" id="XP_028486332.1">
    <property type="nucleotide sequence ID" value="XM_028632719.1"/>
</dbReference>
<evidence type="ECO:0000313" key="2">
    <source>
        <dbReference type="EMBL" id="RWQ96687.1"/>
    </source>
</evidence>
<evidence type="ECO:0000256" key="1">
    <source>
        <dbReference type="SAM" id="MobiDB-lite"/>
    </source>
</evidence>
<feature type="region of interest" description="Disordered" evidence="1">
    <location>
        <begin position="228"/>
        <end position="249"/>
    </location>
</feature>
<feature type="region of interest" description="Disordered" evidence="1">
    <location>
        <begin position="95"/>
        <end position="153"/>
    </location>
</feature>
<dbReference type="AlphaFoldDB" id="A0A443HXV9"/>